<gene>
    <name evidence="2" type="ORF">CIK91_08295</name>
</gene>
<protein>
    <submittedName>
        <fullName evidence="2">Uncharacterized protein</fullName>
    </submittedName>
</protein>
<sequence>MGVVPSADGHVSQLSPLSNDSNNVGKSVTDERTNDEPSAQQGGQSLNPNSTSSDGSGDYCQKPNGYNRSNGFQSDN</sequence>
<evidence type="ECO:0000256" key="1">
    <source>
        <dbReference type="SAM" id="MobiDB-lite"/>
    </source>
</evidence>
<evidence type="ECO:0000313" key="2">
    <source>
        <dbReference type="EMBL" id="OYP54913.1"/>
    </source>
</evidence>
<feature type="compositionally biased region" description="Polar residues" evidence="1">
    <location>
        <begin position="36"/>
        <end position="55"/>
    </location>
</feature>
<dbReference type="EMBL" id="NPJF01000037">
    <property type="protein sequence ID" value="OYP54913.1"/>
    <property type="molecule type" value="Genomic_DNA"/>
</dbReference>
<accession>A0ABX4EGQ2</accession>
<evidence type="ECO:0000313" key="3">
    <source>
        <dbReference type="Proteomes" id="UP000216189"/>
    </source>
</evidence>
<proteinExistence type="predicted"/>
<dbReference type="Proteomes" id="UP000216189">
    <property type="component" value="Unassembled WGS sequence"/>
</dbReference>
<feature type="compositionally biased region" description="Polar residues" evidence="1">
    <location>
        <begin position="64"/>
        <end position="76"/>
    </location>
</feature>
<feature type="compositionally biased region" description="Polar residues" evidence="1">
    <location>
        <begin position="12"/>
        <end position="26"/>
    </location>
</feature>
<feature type="region of interest" description="Disordered" evidence="1">
    <location>
        <begin position="1"/>
        <end position="76"/>
    </location>
</feature>
<dbReference type="RefSeq" id="WP_074614804.1">
    <property type="nucleotide sequence ID" value="NZ_CP091802.1"/>
</dbReference>
<keyword evidence="3" id="KW-1185">Reference proteome</keyword>
<organism evidence="2 3">
    <name type="scientific">Segatella bryantii</name>
    <name type="common">Prevotella bryantii</name>
    <dbReference type="NCBI Taxonomy" id="77095"/>
    <lineage>
        <taxon>Bacteria</taxon>
        <taxon>Pseudomonadati</taxon>
        <taxon>Bacteroidota</taxon>
        <taxon>Bacteroidia</taxon>
        <taxon>Bacteroidales</taxon>
        <taxon>Prevotellaceae</taxon>
        <taxon>Segatella</taxon>
    </lineage>
</organism>
<name>A0ABX4EGQ2_SEGBR</name>
<comment type="caution">
    <text evidence="2">The sequence shown here is derived from an EMBL/GenBank/DDBJ whole genome shotgun (WGS) entry which is preliminary data.</text>
</comment>
<reference evidence="2 3" key="1">
    <citation type="submission" date="2017-08" db="EMBL/GenBank/DDBJ databases">
        <title>Comparative genomics of non-oral Prevotella species.</title>
        <authorList>
            <person name="Accetto T."/>
            <person name="Nograsek B."/>
            <person name="Avgustin G."/>
        </authorList>
    </citation>
    <scope>NUCLEOTIDE SEQUENCE [LARGE SCALE GENOMIC DNA]</scope>
    <source>
        <strain evidence="2 3">TC1-1</strain>
    </source>
</reference>